<keyword evidence="10" id="KW-1185">Reference proteome</keyword>
<keyword evidence="3 6" id="KW-0863">Zinc-finger</keyword>
<dbReference type="GO" id="GO:0003723">
    <property type="term" value="F:RNA binding"/>
    <property type="evidence" value="ECO:0007669"/>
    <property type="project" value="TreeGrafter"/>
</dbReference>
<feature type="zinc finger region" description="C3H1-type" evidence="6">
    <location>
        <begin position="1"/>
        <end position="20"/>
    </location>
</feature>
<sequence>MFQGKCQRKDPPCKYLHPPQHLREQLLQNGRNNLILRNLQMQALTTSTSLPPMMPGMYPGMVFEPAGTAAKHHPYGGSLIAGQYPFVAPQYVMQANYMNQVGGQLGVIPSVDGTAGLQGMTTSLGPMAVGNPLLMPQKVSRPDRLEPQHLQSTPGASLTSTSPTDVNSWTGGAAGIEPTIVSNSSQYSPVYFQPPMVEVLQTAPGKKRTHDPTEDLLLGMPGMMPMVKRPAFTDVKSGMPVYTAGTGNNAYQHLVTLQPSGYTPVALTMMPGAVSTNGGHQAAAGVGDVASGGVTMIVPQSNASISNLEQSPGILPVCRDFKLGLCKRPRCKYVHIIDDTIDVNEGKVTMCRDAMKGKCTRPVCRYYHPPASSSPTQLQT</sequence>
<reference evidence="9" key="1">
    <citation type="journal article" date="2023" name="Mol. Biol. Evol.">
        <title>Third-Generation Sequencing Reveals the Adaptive Role of the Epigenome in Three Deep-Sea Polychaetes.</title>
        <authorList>
            <person name="Perez M."/>
            <person name="Aroh O."/>
            <person name="Sun Y."/>
            <person name="Lan Y."/>
            <person name="Juniper S.K."/>
            <person name="Young C.R."/>
            <person name="Angers B."/>
            <person name="Qian P.Y."/>
        </authorList>
    </citation>
    <scope>NUCLEOTIDE SEQUENCE</scope>
    <source>
        <strain evidence="9">R07B-5</strain>
    </source>
</reference>
<feature type="compositionally biased region" description="Polar residues" evidence="7">
    <location>
        <begin position="149"/>
        <end position="170"/>
    </location>
</feature>
<dbReference type="Pfam" id="PF22628">
    <property type="entry name" value="zf-CCCH_10"/>
    <property type="match status" value="2"/>
</dbReference>
<evidence type="ECO:0000256" key="4">
    <source>
        <dbReference type="ARBA" id="ARBA00022833"/>
    </source>
</evidence>
<feature type="domain" description="C3H1-type" evidence="8">
    <location>
        <begin position="1"/>
        <end position="20"/>
    </location>
</feature>
<protein>
    <recommendedName>
        <fullName evidence="8">C3H1-type domain-containing protein</fullName>
    </recommendedName>
</protein>
<comment type="similarity">
    <text evidence="5">Belongs to the muscleblind family.</text>
</comment>
<evidence type="ECO:0000256" key="1">
    <source>
        <dbReference type="ARBA" id="ARBA00022723"/>
    </source>
</evidence>
<evidence type="ECO:0000256" key="3">
    <source>
        <dbReference type="ARBA" id="ARBA00022771"/>
    </source>
</evidence>
<evidence type="ECO:0000313" key="9">
    <source>
        <dbReference type="EMBL" id="KAK2191275.1"/>
    </source>
</evidence>
<evidence type="ECO:0000259" key="8">
    <source>
        <dbReference type="PROSITE" id="PS50103"/>
    </source>
</evidence>
<evidence type="ECO:0000256" key="2">
    <source>
        <dbReference type="ARBA" id="ARBA00022737"/>
    </source>
</evidence>
<evidence type="ECO:0000313" key="10">
    <source>
        <dbReference type="Proteomes" id="UP001209878"/>
    </source>
</evidence>
<feature type="domain" description="C3H1-type" evidence="8">
    <location>
        <begin position="345"/>
        <end position="371"/>
    </location>
</feature>
<dbReference type="GO" id="GO:0005737">
    <property type="term" value="C:cytoplasm"/>
    <property type="evidence" value="ECO:0007669"/>
    <property type="project" value="TreeGrafter"/>
</dbReference>
<evidence type="ECO:0000256" key="5">
    <source>
        <dbReference type="ARBA" id="ARBA00038226"/>
    </source>
</evidence>
<accession>A0AAD9UJ72</accession>
<dbReference type="PROSITE" id="PS50103">
    <property type="entry name" value="ZF_C3H1"/>
    <property type="match status" value="3"/>
</dbReference>
<name>A0AAD9UJ72_RIDPI</name>
<dbReference type="Gene3D" id="3.30.1370.210">
    <property type="match status" value="2"/>
</dbReference>
<dbReference type="InterPro" id="IPR054429">
    <property type="entry name" value="Znf-CCCH_Muscleblind-like"/>
</dbReference>
<feature type="region of interest" description="Disordered" evidence="7">
    <location>
        <begin position="145"/>
        <end position="171"/>
    </location>
</feature>
<dbReference type="GO" id="GO:0005654">
    <property type="term" value="C:nucleoplasm"/>
    <property type="evidence" value="ECO:0007669"/>
    <property type="project" value="TreeGrafter"/>
</dbReference>
<proteinExistence type="inferred from homology"/>
<keyword evidence="4 6" id="KW-0862">Zinc</keyword>
<keyword evidence="1 6" id="KW-0479">Metal-binding</keyword>
<dbReference type="PANTHER" id="PTHR12675">
    <property type="entry name" value="MUSCLEBLIND-LIKE PROTEIN"/>
    <property type="match status" value="1"/>
</dbReference>
<feature type="domain" description="C3H1-type" evidence="8">
    <location>
        <begin position="312"/>
        <end position="338"/>
    </location>
</feature>
<dbReference type="GO" id="GO:0043484">
    <property type="term" value="P:regulation of RNA splicing"/>
    <property type="evidence" value="ECO:0007669"/>
    <property type="project" value="TreeGrafter"/>
</dbReference>
<comment type="caution">
    <text evidence="9">The sequence shown here is derived from an EMBL/GenBank/DDBJ whole genome shotgun (WGS) entry which is preliminary data.</text>
</comment>
<evidence type="ECO:0000256" key="6">
    <source>
        <dbReference type="PROSITE-ProRule" id="PRU00723"/>
    </source>
</evidence>
<dbReference type="PANTHER" id="PTHR12675:SF12">
    <property type="entry name" value="PROTEIN MUSCLEBLIND"/>
    <property type="match status" value="1"/>
</dbReference>
<dbReference type="AlphaFoldDB" id="A0AAD9UJ72"/>
<dbReference type="Proteomes" id="UP001209878">
    <property type="component" value="Unassembled WGS sequence"/>
</dbReference>
<evidence type="ECO:0000256" key="7">
    <source>
        <dbReference type="SAM" id="MobiDB-lite"/>
    </source>
</evidence>
<dbReference type="GO" id="GO:0008270">
    <property type="term" value="F:zinc ion binding"/>
    <property type="evidence" value="ECO:0007669"/>
    <property type="project" value="UniProtKB-KW"/>
</dbReference>
<feature type="zinc finger region" description="C3H1-type" evidence="6">
    <location>
        <begin position="345"/>
        <end position="371"/>
    </location>
</feature>
<dbReference type="EMBL" id="JAODUO010000055">
    <property type="protein sequence ID" value="KAK2191275.1"/>
    <property type="molecule type" value="Genomic_DNA"/>
</dbReference>
<gene>
    <name evidence="9" type="ORF">NP493_56g02024</name>
</gene>
<feature type="zinc finger region" description="C3H1-type" evidence="6">
    <location>
        <begin position="312"/>
        <end position="338"/>
    </location>
</feature>
<keyword evidence="2" id="KW-0677">Repeat</keyword>
<organism evidence="9 10">
    <name type="scientific">Ridgeia piscesae</name>
    <name type="common">Tubeworm</name>
    <dbReference type="NCBI Taxonomy" id="27915"/>
    <lineage>
        <taxon>Eukaryota</taxon>
        <taxon>Metazoa</taxon>
        <taxon>Spiralia</taxon>
        <taxon>Lophotrochozoa</taxon>
        <taxon>Annelida</taxon>
        <taxon>Polychaeta</taxon>
        <taxon>Sedentaria</taxon>
        <taxon>Canalipalpata</taxon>
        <taxon>Sabellida</taxon>
        <taxon>Siboglinidae</taxon>
        <taxon>Ridgeia</taxon>
    </lineage>
</organism>
<dbReference type="InterPro" id="IPR000571">
    <property type="entry name" value="Znf_CCCH"/>
</dbReference>